<accession>A0A1B4XBI6</accession>
<feature type="region of interest" description="Disordered" evidence="2">
    <location>
        <begin position="86"/>
        <end position="140"/>
    </location>
</feature>
<keyword evidence="1" id="KW-0539">Nucleus</keyword>
<dbReference type="InterPro" id="IPR001138">
    <property type="entry name" value="Zn2Cys6_DnaBD"/>
</dbReference>
<dbReference type="GO" id="GO:0000981">
    <property type="term" value="F:DNA-binding transcription factor activity, RNA polymerase II-specific"/>
    <property type="evidence" value="ECO:0007669"/>
    <property type="project" value="InterPro"/>
</dbReference>
<dbReference type="GO" id="GO:0008270">
    <property type="term" value="F:zinc ion binding"/>
    <property type="evidence" value="ECO:0007669"/>
    <property type="project" value="InterPro"/>
</dbReference>
<dbReference type="InterPro" id="IPR052973">
    <property type="entry name" value="Fungal_sec-metab_reg_TF"/>
</dbReference>
<evidence type="ECO:0000313" key="4">
    <source>
        <dbReference type="EMBL" id="BAV32169.1"/>
    </source>
</evidence>
<sequence>MAAETGRPDPQFTHGKLLEAATLLRLPVDLLANRLGLAPEPLEELSMTTYGTREPSPSWIDVGFNSGSENDLSSFSDSPLHNTSALIALPPTGSSSRTTGNISPLASLGFDGRSASAGPGFWDPTTTGPSTPSGWASAEEPWQPIGSHYCTVDRPSGNYLSVPNSRPRHRFGTPSSSASRGGSTNVSTRGESSGTSSKQEEGTSTHDGSDEADDEFVVTKEEAEAAIVNAPALGPCSKVWILPPRIQRKRRARPHDGGPPKRRRDSSDGPKEGPKRRRGAYTDEAKKRNTALTRLLKSCIRCRMNRGRCNPDPDDLTGPCLTCKRMTGPTLCKMPCYRYIITEALLYREQKAPFQVYSKRWQSMDIVNIAPDGWASDQIRTIVVSPIQLSAPFQFRVREFIPVEGDLLEEQWMTASGPQKIQLPRYAVADMLEAARDLKRYIETNVWNFLHSSVMQLDPLFWETYLMAFRHIGTAQTPEERTLLTNTFRLWVTCRVISNPVHICGEDKLGGHAIYSPDSLHDGKVPMPVIMTAQFECINYTTFLRPWSKAVLKQLNDLVLAKKREYWLTIYFTMFILLHSCAMLTRRDEETARQYDMKEQYANPDTIKAHQSGMQTMLAHFHFINKGVAPFSLAHSAVGRQDLAKAAALGDEQVRFVWKTSSMVKEPARAARIKAVRESGRVGDDLYWVSMLYDKEWKPVSQE</sequence>
<proteinExistence type="predicted"/>
<dbReference type="AlphaFoldDB" id="A0A1B4XBI6"/>
<feature type="compositionally biased region" description="Basic and acidic residues" evidence="2">
    <location>
        <begin position="254"/>
        <end position="273"/>
    </location>
</feature>
<reference evidence="4" key="1">
    <citation type="journal article" date="2016" name="J. Antibiot.">
        <title>Genome mining of the sordarin biosynthetic gene cluster from Sordaria araneosa Cain ATCC 36386: characterization of cycloaraneosene synthase and GDP-6-deoxyaltrose transferase.</title>
        <authorList>
            <person name="Kudo F."/>
            <person name="Matsuura Y."/>
            <person name="Hayashi T."/>
            <person name="Fukushima M."/>
            <person name="Eguchi T."/>
        </authorList>
    </citation>
    <scope>NUCLEOTIDE SEQUENCE</scope>
    <source>
        <strain evidence="4">ATCC 36386</strain>
    </source>
</reference>
<evidence type="ECO:0000256" key="1">
    <source>
        <dbReference type="ARBA" id="ARBA00023242"/>
    </source>
</evidence>
<feature type="compositionally biased region" description="Basic and acidic residues" evidence="2">
    <location>
        <begin position="198"/>
        <end position="209"/>
    </location>
</feature>
<evidence type="ECO:0000259" key="3">
    <source>
        <dbReference type="PROSITE" id="PS00463"/>
    </source>
</evidence>
<feature type="region of interest" description="Disordered" evidence="2">
    <location>
        <begin position="244"/>
        <end position="287"/>
    </location>
</feature>
<feature type="compositionally biased region" description="Polar residues" evidence="2">
    <location>
        <begin position="92"/>
        <end position="104"/>
    </location>
</feature>
<evidence type="ECO:0000256" key="2">
    <source>
        <dbReference type="SAM" id="MobiDB-lite"/>
    </source>
</evidence>
<protein>
    <recommendedName>
        <fullName evidence="3">Zn(2)-C6 fungal-type domain-containing protein</fullName>
    </recommendedName>
</protein>
<dbReference type="PROSITE" id="PS00463">
    <property type="entry name" value="ZN2_CY6_FUNGAL_1"/>
    <property type="match status" value="1"/>
</dbReference>
<feature type="compositionally biased region" description="Polar residues" evidence="2">
    <location>
        <begin position="173"/>
        <end position="197"/>
    </location>
</feature>
<name>A0A1B4XBI6_SORAA</name>
<feature type="compositionally biased region" description="Low complexity" evidence="2">
    <location>
        <begin position="124"/>
        <end position="134"/>
    </location>
</feature>
<dbReference type="PANTHER" id="PTHR35392:SF3">
    <property type="entry name" value="ZN(2)-C6 FUNGAL-TYPE DOMAIN-CONTAINING PROTEIN"/>
    <property type="match status" value="1"/>
</dbReference>
<organism evidence="4">
    <name type="scientific">Sordaria araneosa</name>
    <name type="common">Pleurage araneosa</name>
    <dbReference type="NCBI Taxonomy" id="573841"/>
    <lineage>
        <taxon>Eukaryota</taxon>
        <taxon>Fungi</taxon>
        <taxon>Dikarya</taxon>
        <taxon>Ascomycota</taxon>
        <taxon>Pezizomycotina</taxon>
        <taxon>Sordariomycetes</taxon>
        <taxon>Sordariomycetidae</taxon>
        <taxon>Sordariales</taxon>
        <taxon>Sordariaceae</taxon>
        <taxon>Sordaria</taxon>
    </lineage>
</organism>
<feature type="region of interest" description="Disordered" evidence="2">
    <location>
        <begin position="159"/>
        <end position="212"/>
    </location>
</feature>
<feature type="domain" description="Zn(2)-C6 fungal-type" evidence="3">
    <location>
        <begin position="298"/>
        <end position="332"/>
    </location>
</feature>
<dbReference type="PANTHER" id="PTHR35392">
    <property type="entry name" value="ZN(II)2CYS6 TRANSCRIPTION FACTOR (EUROFUNG)-RELATED-RELATED"/>
    <property type="match status" value="1"/>
</dbReference>
<dbReference type="EMBL" id="LC079035">
    <property type="protein sequence ID" value="BAV32169.1"/>
    <property type="molecule type" value="Genomic_DNA"/>
</dbReference>